<evidence type="ECO:0000313" key="3">
    <source>
        <dbReference type="Proteomes" id="UP000298327"/>
    </source>
</evidence>
<dbReference type="SUPFAM" id="SSF55961">
    <property type="entry name" value="Bet v1-like"/>
    <property type="match status" value="1"/>
</dbReference>
<dbReference type="InterPro" id="IPR023393">
    <property type="entry name" value="START-like_dom_sf"/>
</dbReference>
<accession>A0A4Y9ZB12</accession>
<dbReference type="InterPro" id="IPR024500">
    <property type="entry name" value="DUF3074"/>
</dbReference>
<organism evidence="2 3">
    <name type="scientific">Dentipellis fragilis</name>
    <dbReference type="NCBI Taxonomy" id="205917"/>
    <lineage>
        <taxon>Eukaryota</taxon>
        <taxon>Fungi</taxon>
        <taxon>Dikarya</taxon>
        <taxon>Basidiomycota</taxon>
        <taxon>Agaricomycotina</taxon>
        <taxon>Agaricomycetes</taxon>
        <taxon>Russulales</taxon>
        <taxon>Hericiaceae</taxon>
        <taxon>Dentipellis</taxon>
    </lineage>
</organism>
<dbReference type="AlphaFoldDB" id="A0A4Y9ZB12"/>
<dbReference type="Proteomes" id="UP000298327">
    <property type="component" value="Unassembled WGS sequence"/>
</dbReference>
<dbReference type="Pfam" id="PF11274">
    <property type="entry name" value="DUF3074"/>
    <property type="match status" value="1"/>
</dbReference>
<dbReference type="PANTHER" id="PTHR40370">
    <property type="entry name" value="EXPRESSED PROTEIN"/>
    <property type="match status" value="1"/>
</dbReference>
<keyword evidence="3" id="KW-1185">Reference proteome</keyword>
<proteinExistence type="predicted"/>
<name>A0A4Y9ZB12_9AGAM</name>
<gene>
    <name evidence="2" type="ORF">EVG20_g1243</name>
</gene>
<protein>
    <recommendedName>
        <fullName evidence="1">DUF3074 domain-containing protein</fullName>
    </recommendedName>
</protein>
<evidence type="ECO:0000259" key="1">
    <source>
        <dbReference type="Pfam" id="PF11274"/>
    </source>
</evidence>
<dbReference type="OrthoDB" id="6423603at2759"/>
<dbReference type="EMBL" id="SEOQ01000038">
    <property type="protein sequence ID" value="TFY71752.1"/>
    <property type="molecule type" value="Genomic_DNA"/>
</dbReference>
<comment type="caution">
    <text evidence="2">The sequence shown here is derived from an EMBL/GenBank/DDBJ whole genome shotgun (WGS) entry which is preliminary data.</text>
</comment>
<dbReference type="STRING" id="205917.A0A4Y9ZB12"/>
<sequence length="279" mass="31959">MATDFQLTIKKDLKPSAIPSEDVILSKARELMNSSETWKKGKSYHKDLVHTFHRPKGPEDGAAWHCRVSQHTAKDATFDEFWNMLGKNHSENEIKYIKEVKKATLLKEISPSQSIWSMYYEFAPPVSPRFFTVLQIAHLDEASPKTGIFVSIPVDVSEDPEMAKQEFHHATRGRYCSVERIKELGHGKVEWRMATSSTPGGHIPTFLVESTMASTISASGLRRTLLNWLVERPQELDFGYSREPARDFVAHLDHSQHTRRRTNDYKCPDRGWYCCLGAH</sequence>
<feature type="domain" description="DUF3074" evidence="1">
    <location>
        <begin position="64"/>
        <end position="217"/>
    </location>
</feature>
<dbReference type="Gene3D" id="3.30.530.20">
    <property type="match status" value="1"/>
</dbReference>
<reference evidence="2 3" key="1">
    <citation type="submission" date="2019-02" db="EMBL/GenBank/DDBJ databases">
        <title>Genome sequencing of the rare red list fungi Dentipellis fragilis.</title>
        <authorList>
            <person name="Buettner E."/>
            <person name="Kellner H."/>
        </authorList>
    </citation>
    <scope>NUCLEOTIDE SEQUENCE [LARGE SCALE GENOMIC DNA]</scope>
    <source>
        <strain evidence="2 3">DSM 105465</strain>
    </source>
</reference>
<dbReference type="PANTHER" id="PTHR40370:SF1">
    <property type="entry name" value="DUF3074 DOMAIN-CONTAINING PROTEIN"/>
    <property type="match status" value="1"/>
</dbReference>
<evidence type="ECO:0000313" key="2">
    <source>
        <dbReference type="EMBL" id="TFY71752.1"/>
    </source>
</evidence>